<dbReference type="PANTHER" id="PTHR30007:SF0">
    <property type="entry name" value="TRANSPOSASE"/>
    <property type="match status" value="1"/>
</dbReference>
<dbReference type="RefSeq" id="WP_173585218.1">
    <property type="nucleotide sequence ID" value="NZ_WOTB01000071.1"/>
</dbReference>
<feature type="domain" description="Transposase IS4-like" evidence="1">
    <location>
        <begin position="112"/>
        <end position="264"/>
    </location>
</feature>
<protein>
    <submittedName>
        <fullName evidence="3">IS5 family transposase</fullName>
    </submittedName>
</protein>
<reference evidence="3 4" key="1">
    <citation type="journal article" date="2020" name="Int. J. Syst. Evol. Microbiol.">
        <title>Novel acetic acid bacteria from cider fermentations: Acetobacter conturbans sp. nov. and Acetobacter fallax sp. nov.</title>
        <authorList>
            <person name="Sombolestani A.S."/>
            <person name="Cleenwerck I."/>
            <person name="Cnockaert M."/>
            <person name="Borremans W."/>
            <person name="Wieme A.D."/>
            <person name="De Vuyst L."/>
            <person name="Vandamme P."/>
        </authorList>
    </citation>
    <scope>NUCLEOTIDE SEQUENCE [LARGE SCALE GENOMIC DNA]</scope>
    <source>
        <strain evidence="3 4">LMG 30640</strain>
    </source>
</reference>
<accession>A0ABX0JZJ5</accession>
<dbReference type="PANTHER" id="PTHR30007">
    <property type="entry name" value="PHP DOMAIN PROTEIN"/>
    <property type="match status" value="1"/>
</dbReference>
<organism evidence="3 4">
    <name type="scientific">Acetobacter musti</name>
    <dbReference type="NCBI Taxonomy" id="864732"/>
    <lineage>
        <taxon>Bacteria</taxon>
        <taxon>Pseudomonadati</taxon>
        <taxon>Pseudomonadota</taxon>
        <taxon>Alphaproteobacteria</taxon>
        <taxon>Acetobacterales</taxon>
        <taxon>Acetobacteraceae</taxon>
        <taxon>Acetobacter</taxon>
    </lineage>
</organism>
<gene>
    <name evidence="3" type="ORF">GOB93_20400</name>
</gene>
<dbReference type="Proteomes" id="UP000635278">
    <property type="component" value="Unassembled WGS sequence"/>
</dbReference>
<comment type="caution">
    <text evidence="3">The sequence shown here is derived from an EMBL/GenBank/DDBJ whole genome shotgun (WGS) entry which is preliminary data.</text>
</comment>
<evidence type="ECO:0000259" key="1">
    <source>
        <dbReference type="Pfam" id="PF01609"/>
    </source>
</evidence>
<name>A0ABX0JZJ5_9PROT</name>
<keyword evidence="4" id="KW-1185">Reference proteome</keyword>
<dbReference type="Pfam" id="PF01609">
    <property type="entry name" value="DDE_Tnp_1"/>
    <property type="match status" value="1"/>
</dbReference>
<dbReference type="NCBIfam" id="NF033580">
    <property type="entry name" value="transpos_IS5_3"/>
    <property type="match status" value="1"/>
</dbReference>
<evidence type="ECO:0000259" key="2">
    <source>
        <dbReference type="Pfam" id="PF13340"/>
    </source>
</evidence>
<dbReference type="EMBL" id="WOTB01000071">
    <property type="protein sequence ID" value="NHN86919.1"/>
    <property type="molecule type" value="Genomic_DNA"/>
</dbReference>
<proteinExistence type="predicted"/>
<evidence type="ECO:0000313" key="4">
    <source>
        <dbReference type="Proteomes" id="UP000635278"/>
    </source>
</evidence>
<evidence type="ECO:0000313" key="3">
    <source>
        <dbReference type="EMBL" id="NHN86919.1"/>
    </source>
</evidence>
<feature type="domain" description="Insertion element IS402-like" evidence="2">
    <location>
        <begin position="22"/>
        <end position="94"/>
    </location>
</feature>
<dbReference type="Pfam" id="PF13340">
    <property type="entry name" value="DUF4096"/>
    <property type="match status" value="1"/>
</dbReference>
<dbReference type="InterPro" id="IPR002559">
    <property type="entry name" value="Transposase_11"/>
</dbReference>
<dbReference type="InterPro" id="IPR025161">
    <property type="entry name" value="IS402-like_dom"/>
</dbReference>
<sequence length="284" mass="32595">MVWTEITRAHYRRGALEYASDLRDAEWALIAPLMPGRKRLGRPRRTDLRRVMEAILCIVTTGCQWRQLPRHFPAFTTVQGYFYRWIRQGRWEAMNHILVILSREQDRRDVTPSVGIIDSQSVKTAENGGSRGYDAGKKIKGRKRHIITDTPRHIVASVVRPADIQDRDGALLVAARISALFPWLHHLTCDGGYAGEKLRGALAEPGRWTIGIVRRSDRAEGFVVLPKRRIVERSFAWLGRCRRITRNVETTISSSEAWLTIAHIRRVLQKINQIAVWFRSLDSG</sequence>